<keyword evidence="2" id="KW-0964">Secreted</keyword>
<evidence type="ECO:0008006" key="5">
    <source>
        <dbReference type="Google" id="ProtNLM"/>
    </source>
</evidence>
<accession>A0A3L5TQC3</accession>
<dbReference type="Gene3D" id="2.40.50.120">
    <property type="match status" value="1"/>
</dbReference>
<comment type="caution">
    <text evidence="3">The sequence shown here is derived from an EMBL/GenBank/DDBJ whole genome shotgun (WGS) entry which is preliminary data.</text>
</comment>
<keyword evidence="4" id="KW-1185">Reference proteome</keyword>
<organism evidence="3 4">
    <name type="scientific">Mytilus galloprovincialis</name>
    <name type="common">Mediterranean mussel</name>
    <dbReference type="NCBI Taxonomy" id="29158"/>
    <lineage>
        <taxon>Eukaryota</taxon>
        <taxon>Metazoa</taxon>
        <taxon>Spiralia</taxon>
        <taxon>Lophotrochozoa</taxon>
        <taxon>Mollusca</taxon>
        <taxon>Bivalvia</taxon>
        <taxon>Autobranchia</taxon>
        <taxon>Pteriomorphia</taxon>
        <taxon>Mytilida</taxon>
        <taxon>Mytiloidea</taxon>
        <taxon>Mytilidae</taxon>
        <taxon>Mytilinae</taxon>
        <taxon>Mytilus</taxon>
    </lineage>
</organism>
<evidence type="ECO:0000256" key="1">
    <source>
        <dbReference type="ARBA" id="ARBA00004613"/>
    </source>
</evidence>
<comment type="subcellular location">
    <subcellularLocation>
        <location evidence="1">Secreted</location>
    </subcellularLocation>
</comment>
<dbReference type="Pfam" id="PF00965">
    <property type="entry name" value="TIMP"/>
    <property type="match status" value="1"/>
</dbReference>
<dbReference type="GO" id="GO:0008191">
    <property type="term" value="F:metalloendopeptidase inhibitor activity"/>
    <property type="evidence" value="ECO:0007669"/>
    <property type="project" value="InterPro"/>
</dbReference>
<evidence type="ECO:0000313" key="3">
    <source>
        <dbReference type="EMBL" id="OPL21354.1"/>
    </source>
</evidence>
<dbReference type="SUPFAM" id="SSF50242">
    <property type="entry name" value="TIMP-like"/>
    <property type="match status" value="1"/>
</dbReference>
<name>A0A3L5TQC3_MYTGA</name>
<evidence type="ECO:0000256" key="2">
    <source>
        <dbReference type="ARBA" id="ARBA00022525"/>
    </source>
</evidence>
<feature type="non-terminal residue" evidence="3">
    <location>
        <position position="1"/>
    </location>
</feature>
<dbReference type="InterPro" id="IPR001820">
    <property type="entry name" value="TIMP"/>
</dbReference>
<dbReference type="AlphaFoldDB" id="A0A3L5TQC3"/>
<dbReference type="InterPro" id="IPR008993">
    <property type="entry name" value="TIMP-like_OB-fold"/>
</dbReference>
<proteinExistence type="predicted"/>
<dbReference type="Proteomes" id="UP000266721">
    <property type="component" value="Unassembled WGS sequence"/>
</dbReference>
<dbReference type="GO" id="GO:0005615">
    <property type="term" value="C:extracellular space"/>
    <property type="evidence" value="ECO:0007669"/>
    <property type="project" value="TreeGrafter"/>
</dbReference>
<gene>
    <name evidence="3" type="ORF">AM593_03785</name>
</gene>
<dbReference type="PANTHER" id="PTHR11844">
    <property type="entry name" value="METALLOPROTEASE INHIBITOR"/>
    <property type="match status" value="1"/>
</dbReference>
<dbReference type="GO" id="GO:0051045">
    <property type="term" value="P:negative regulation of membrane protein ectodomain proteolysis"/>
    <property type="evidence" value="ECO:0007669"/>
    <property type="project" value="TreeGrafter"/>
</dbReference>
<dbReference type="GO" id="GO:0031012">
    <property type="term" value="C:extracellular matrix"/>
    <property type="evidence" value="ECO:0007669"/>
    <property type="project" value="TreeGrafter"/>
</dbReference>
<reference evidence="3 4" key="1">
    <citation type="journal article" date="2016" name="PLoS ONE">
        <title>A First Insight into the Genome of the Filter-Feeder Mussel Mytilus galloprovincialis.</title>
        <authorList>
            <person name="Murgarella M."/>
            <person name="Puiu D."/>
            <person name="Novoa B."/>
            <person name="Figueras A."/>
            <person name="Posada D."/>
            <person name="Canchaya C."/>
        </authorList>
    </citation>
    <scope>NUCLEOTIDE SEQUENCE [LARGE SCALE GENOMIC DNA]</scope>
    <source>
        <tissue evidence="3">Muscle</tissue>
    </source>
</reference>
<evidence type="ECO:0000313" key="4">
    <source>
        <dbReference type="Proteomes" id="UP000266721"/>
    </source>
</evidence>
<dbReference type="PANTHER" id="PTHR11844:SF25">
    <property type="entry name" value="NTR DOMAIN-CONTAINING PROTEIN"/>
    <property type="match status" value="1"/>
</dbReference>
<protein>
    <recommendedName>
        <fullName evidence="5">NTR domain-containing protein</fullName>
    </recommendedName>
</protein>
<sequence>MNCLLFTVVVAKIESSSSDRFNTNYKISVTKFYYGKMEYDKLSDKKTLETPISTGACGPVVLTVGSSYILSVSLYDGKMSHNLCGLQVEAKKASQVLLQGLAGKYKDNCDCEMPYAFGPPPTGPQTRNQCRNSPPGCSYHSLCSRDGYGRCKWLGC</sequence>
<dbReference type="GO" id="GO:0002020">
    <property type="term" value="F:protease binding"/>
    <property type="evidence" value="ECO:0007669"/>
    <property type="project" value="TreeGrafter"/>
</dbReference>
<dbReference type="EMBL" id="KV592399">
    <property type="protein sequence ID" value="OPL21354.1"/>
    <property type="molecule type" value="Genomic_DNA"/>
</dbReference>